<gene>
    <name evidence="2" type="ORF">Rhopal_005085-T1</name>
</gene>
<sequence length="289" mass="30374">MPPSLRDRFDVSEAEADHLEAALQTVDEFLPDGLDDSEVVLKKARLERDGSLRQARITRDAGGFTTTLSYDRCAAVFGPALKRPRTPTDEVDQPALVDDPVAPGHAAPSGTNSNSAPRNDAVPPLDAALGALVLYAGPRSTPASAPSTPHRAVRPLRPLRPLRTSMTSPRAASTTKPAAAFGAPVPLRFGEPTVEEPDEVVTASSLFPHLYGPRAPPFRATPSPSPPKKARFGFEGAASRSPFASWAPSSSSTMPATSGMYGAVPSNFGASTSSTTLDGDSTLMVEELF</sequence>
<protein>
    <submittedName>
        <fullName evidence="2">Uncharacterized protein</fullName>
    </submittedName>
</protein>
<proteinExistence type="predicted"/>
<evidence type="ECO:0000313" key="2">
    <source>
        <dbReference type="EMBL" id="GJN92057.1"/>
    </source>
</evidence>
<dbReference type="EMBL" id="BQKY01000010">
    <property type="protein sequence ID" value="GJN92057.1"/>
    <property type="molecule type" value="Genomic_DNA"/>
</dbReference>
<accession>A0AAV5GRG1</accession>
<keyword evidence="3" id="KW-1185">Reference proteome</keyword>
<dbReference type="AlphaFoldDB" id="A0AAV5GRG1"/>
<name>A0AAV5GRG1_9BASI</name>
<organism evidence="2 3">
    <name type="scientific">Rhodotorula paludigena</name>
    <dbReference type="NCBI Taxonomy" id="86838"/>
    <lineage>
        <taxon>Eukaryota</taxon>
        <taxon>Fungi</taxon>
        <taxon>Dikarya</taxon>
        <taxon>Basidiomycota</taxon>
        <taxon>Pucciniomycotina</taxon>
        <taxon>Microbotryomycetes</taxon>
        <taxon>Sporidiobolales</taxon>
        <taxon>Sporidiobolaceae</taxon>
        <taxon>Rhodotorula</taxon>
    </lineage>
</organism>
<dbReference type="Proteomes" id="UP001342314">
    <property type="component" value="Unassembled WGS sequence"/>
</dbReference>
<feature type="region of interest" description="Disordered" evidence="1">
    <location>
        <begin position="81"/>
        <end position="123"/>
    </location>
</feature>
<evidence type="ECO:0000313" key="3">
    <source>
        <dbReference type="Proteomes" id="UP001342314"/>
    </source>
</evidence>
<reference evidence="2 3" key="1">
    <citation type="submission" date="2021-12" db="EMBL/GenBank/DDBJ databases">
        <title>High titer production of polyol ester of fatty acids by Rhodotorula paludigena BS15 towards product separation-free biomass refinery.</title>
        <authorList>
            <person name="Mano J."/>
            <person name="Ono H."/>
            <person name="Tanaka T."/>
            <person name="Naito K."/>
            <person name="Sushida H."/>
            <person name="Ike M."/>
            <person name="Tokuyasu K."/>
            <person name="Kitaoka M."/>
        </authorList>
    </citation>
    <scope>NUCLEOTIDE SEQUENCE [LARGE SCALE GENOMIC DNA]</scope>
    <source>
        <strain evidence="2 3">BS15</strain>
    </source>
</reference>
<evidence type="ECO:0000256" key="1">
    <source>
        <dbReference type="SAM" id="MobiDB-lite"/>
    </source>
</evidence>
<comment type="caution">
    <text evidence="2">The sequence shown here is derived from an EMBL/GenBank/DDBJ whole genome shotgun (WGS) entry which is preliminary data.</text>
</comment>